<dbReference type="EMBL" id="CM026428">
    <property type="protein sequence ID" value="KAG0566752.1"/>
    <property type="molecule type" value="Genomic_DNA"/>
</dbReference>
<protein>
    <submittedName>
        <fullName evidence="1">Uncharacterized protein</fullName>
    </submittedName>
</protein>
<dbReference type="AlphaFoldDB" id="A0A8T0HCD3"/>
<comment type="caution">
    <text evidence="1">The sequence shown here is derived from an EMBL/GenBank/DDBJ whole genome shotgun (WGS) entry which is preliminary data.</text>
</comment>
<sequence>MFGCQKSCTNSFGVFYARHSYLFRALNCNNEGSAYLAADWNIKHPPSPDFTMKLTVGGSFASRAFGVCSQSWVIFRMQKSSRCKHLLVLVMEALQFERKSQESPSMYLMRIGYQSGSSTYKFRVRGGSPTKNLPRWCLQWHQI</sequence>
<proteinExistence type="predicted"/>
<keyword evidence="2" id="KW-1185">Reference proteome</keyword>
<gene>
    <name evidence="1" type="ORF">KC19_7G085300</name>
</gene>
<evidence type="ECO:0000313" key="2">
    <source>
        <dbReference type="Proteomes" id="UP000822688"/>
    </source>
</evidence>
<dbReference type="Proteomes" id="UP000822688">
    <property type="component" value="Chromosome 7"/>
</dbReference>
<name>A0A8T0HCD3_CERPU</name>
<reference evidence="1" key="1">
    <citation type="submission" date="2020-06" db="EMBL/GenBank/DDBJ databases">
        <title>WGS assembly of Ceratodon purpureus strain R40.</title>
        <authorList>
            <person name="Carey S.B."/>
            <person name="Jenkins J."/>
            <person name="Shu S."/>
            <person name="Lovell J.T."/>
            <person name="Sreedasyam A."/>
            <person name="Maumus F."/>
            <person name="Tiley G.P."/>
            <person name="Fernandez-Pozo N."/>
            <person name="Barry K."/>
            <person name="Chen C."/>
            <person name="Wang M."/>
            <person name="Lipzen A."/>
            <person name="Daum C."/>
            <person name="Saski C.A."/>
            <person name="Payton A.C."/>
            <person name="Mcbreen J.C."/>
            <person name="Conrad R.E."/>
            <person name="Kollar L.M."/>
            <person name="Olsson S."/>
            <person name="Huttunen S."/>
            <person name="Landis J.B."/>
            <person name="Wickett N.J."/>
            <person name="Johnson M.G."/>
            <person name="Rensing S.A."/>
            <person name="Grimwood J."/>
            <person name="Schmutz J."/>
            <person name="Mcdaniel S.F."/>
        </authorList>
    </citation>
    <scope>NUCLEOTIDE SEQUENCE</scope>
    <source>
        <strain evidence="1">R40</strain>
    </source>
</reference>
<accession>A0A8T0HCD3</accession>
<evidence type="ECO:0000313" key="1">
    <source>
        <dbReference type="EMBL" id="KAG0566752.1"/>
    </source>
</evidence>
<organism evidence="1 2">
    <name type="scientific">Ceratodon purpureus</name>
    <name type="common">Fire moss</name>
    <name type="synonym">Dicranum purpureum</name>
    <dbReference type="NCBI Taxonomy" id="3225"/>
    <lineage>
        <taxon>Eukaryota</taxon>
        <taxon>Viridiplantae</taxon>
        <taxon>Streptophyta</taxon>
        <taxon>Embryophyta</taxon>
        <taxon>Bryophyta</taxon>
        <taxon>Bryophytina</taxon>
        <taxon>Bryopsida</taxon>
        <taxon>Dicranidae</taxon>
        <taxon>Pseudoditrichales</taxon>
        <taxon>Ditrichaceae</taxon>
        <taxon>Ceratodon</taxon>
    </lineage>
</organism>